<dbReference type="Pfam" id="PF04947">
    <property type="entry name" value="Pox_VLTF3"/>
    <property type="match status" value="1"/>
</dbReference>
<proteinExistence type="predicted"/>
<accession>A0A481YRM8</accession>
<keyword evidence="1" id="KW-0804">Transcription</keyword>
<evidence type="ECO:0000256" key="1">
    <source>
        <dbReference type="ARBA" id="ARBA00023163"/>
    </source>
</evidence>
<gene>
    <name evidence="2" type="ORF">LCMAC101_04470</name>
</gene>
<dbReference type="InterPro" id="IPR007031">
    <property type="entry name" value="Poxvirus_VLTF3"/>
</dbReference>
<evidence type="ECO:0000313" key="2">
    <source>
        <dbReference type="EMBL" id="QBK85852.1"/>
    </source>
</evidence>
<sequence>MYTYRAVDHFKQTLGRFQGVSPQYVPENVVCEVHQKLLDMKCDLITPITVKTALSRLKYSKYYKYSYFIAERLGWVNPTKNLDQEYLITEFIKIREVFTDAAPKDRMNFSPFSVVTYKIIEKYPNISSEERTVILDLLFESLPRIYKEWINPKLLESYDFEFILLRSVQISEIQELWDKIEKQLSDVSLSNN</sequence>
<organism evidence="2">
    <name type="scientific">Marseillevirus LCMAC101</name>
    <dbReference type="NCBI Taxonomy" id="2506602"/>
    <lineage>
        <taxon>Viruses</taxon>
        <taxon>Varidnaviria</taxon>
        <taxon>Bamfordvirae</taxon>
        <taxon>Nucleocytoviricota</taxon>
        <taxon>Megaviricetes</taxon>
        <taxon>Pimascovirales</taxon>
        <taxon>Pimascovirales incertae sedis</taxon>
        <taxon>Marseilleviridae</taxon>
    </lineage>
</organism>
<name>A0A481YRM8_9VIRU</name>
<dbReference type="EMBL" id="MK500328">
    <property type="protein sequence ID" value="QBK85852.1"/>
    <property type="molecule type" value="Genomic_DNA"/>
</dbReference>
<dbReference type="GO" id="GO:0046782">
    <property type="term" value="P:regulation of viral transcription"/>
    <property type="evidence" value="ECO:0007669"/>
    <property type="project" value="InterPro"/>
</dbReference>
<reference evidence="2" key="1">
    <citation type="journal article" date="2019" name="MBio">
        <title>Virus Genomes from Deep Sea Sediments Expand the Ocean Megavirome and Support Independent Origins of Viral Gigantism.</title>
        <authorList>
            <person name="Backstrom D."/>
            <person name="Yutin N."/>
            <person name="Jorgensen S.L."/>
            <person name="Dharamshi J."/>
            <person name="Homa F."/>
            <person name="Zaremba-Niedwiedzka K."/>
            <person name="Spang A."/>
            <person name="Wolf Y.I."/>
            <person name="Koonin E.V."/>
            <person name="Ettema T.J."/>
        </authorList>
    </citation>
    <scope>NUCLEOTIDE SEQUENCE</scope>
</reference>
<protein>
    <submittedName>
        <fullName evidence="2">VLTF3-like protein</fullName>
    </submittedName>
</protein>